<protein>
    <submittedName>
        <fullName evidence="3">PBP1b-binding outer membrane lipoprotein LpoB</fullName>
    </submittedName>
</protein>
<feature type="signal peptide" evidence="2">
    <location>
        <begin position="1"/>
        <end position="26"/>
    </location>
</feature>
<evidence type="ECO:0000256" key="2">
    <source>
        <dbReference type="SAM" id="SignalP"/>
    </source>
</evidence>
<reference evidence="3 4" key="1">
    <citation type="submission" date="2020-08" db="EMBL/GenBank/DDBJ databases">
        <title>Sequencing the genomes of 1000 actinobacteria strains.</title>
        <authorList>
            <person name="Klenk H.-P."/>
        </authorList>
    </citation>
    <scope>NUCLEOTIDE SEQUENCE [LARGE SCALE GENOMIC DNA]</scope>
    <source>
        <strain evidence="3 4">DSM 19081</strain>
    </source>
</reference>
<feature type="region of interest" description="Disordered" evidence="1">
    <location>
        <begin position="20"/>
        <end position="53"/>
    </location>
</feature>
<feature type="compositionally biased region" description="Low complexity" evidence="1">
    <location>
        <begin position="33"/>
        <end position="53"/>
    </location>
</feature>
<comment type="caution">
    <text evidence="3">The sequence shown here is derived from an EMBL/GenBank/DDBJ whole genome shotgun (WGS) entry which is preliminary data.</text>
</comment>
<evidence type="ECO:0000256" key="1">
    <source>
        <dbReference type="SAM" id="MobiDB-lite"/>
    </source>
</evidence>
<proteinExistence type="predicted"/>
<accession>A0A839FWX1</accession>
<feature type="chain" id="PRO_5038504730" evidence="2">
    <location>
        <begin position="27"/>
        <end position="147"/>
    </location>
</feature>
<dbReference type="EMBL" id="JACJIH010000001">
    <property type="protein sequence ID" value="MBA8921257.1"/>
    <property type="molecule type" value="Genomic_DNA"/>
</dbReference>
<sequence>MRNLFITLATLSALALSGCVSPGSSSEEPAQSAATVTAPAPEQPTATVTVTPEPELQEVGVVPQECLDTIVHANTRSGEFDELVDIFIEGLEAADLRDSSRLEAMTIDLEDLLDRAETSGESYKADALECAGIARDNGQDIPDELYE</sequence>
<dbReference type="PROSITE" id="PS51257">
    <property type="entry name" value="PROKAR_LIPOPROTEIN"/>
    <property type="match status" value="1"/>
</dbReference>
<dbReference type="AlphaFoldDB" id="A0A839FWX1"/>
<organism evidence="3 4">
    <name type="scientific">Nesterenkonia jeotgali</name>
    <dbReference type="NCBI Taxonomy" id="317018"/>
    <lineage>
        <taxon>Bacteria</taxon>
        <taxon>Bacillati</taxon>
        <taxon>Actinomycetota</taxon>
        <taxon>Actinomycetes</taxon>
        <taxon>Micrococcales</taxon>
        <taxon>Micrococcaceae</taxon>
        <taxon>Nesterenkonia</taxon>
    </lineage>
</organism>
<keyword evidence="2" id="KW-0732">Signal</keyword>
<evidence type="ECO:0000313" key="4">
    <source>
        <dbReference type="Proteomes" id="UP000546252"/>
    </source>
</evidence>
<gene>
    <name evidence="3" type="ORF">HNR24_001190</name>
</gene>
<dbReference type="RefSeq" id="WP_182495297.1">
    <property type="nucleotide sequence ID" value="NZ_BAAAKT010000004.1"/>
</dbReference>
<evidence type="ECO:0000313" key="3">
    <source>
        <dbReference type="EMBL" id="MBA8921257.1"/>
    </source>
</evidence>
<dbReference type="Proteomes" id="UP000546252">
    <property type="component" value="Unassembled WGS sequence"/>
</dbReference>
<keyword evidence="3" id="KW-0449">Lipoprotein</keyword>
<name>A0A839FWX1_9MICC</name>